<evidence type="ECO:0000256" key="1">
    <source>
        <dbReference type="SAM" id="MobiDB-lite"/>
    </source>
</evidence>
<comment type="caution">
    <text evidence="2">The sequence shown here is derived from an EMBL/GenBank/DDBJ whole genome shotgun (WGS) entry which is preliminary data.</text>
</comment>
<dbReference type="PATRIC" id="fig|66876.3.peg.5626"/>
<reference evidence="3" key="1">
    <citation type="submission" date="2015-07" db="EMBL/GenBank/DDBJ databases">
        <authorList>
            <person name="Ju K.-S."/>
            <person name="Doroghazi J.R."/>
            <person name="Metcalf W.W."/>
        </authorList>
    </citation>
    <scope>NUCLEOTIDE SEQUENCE [LARGE SCALE GENOMIC DNA]</scope>
    <source>
        <strain evidence="3">NRRL ISP-5002</strain>
    </source>
</reference>
<sequence length="741" mass="80462">MSTEDETAAAASEAGPEAAKEAGAAAGDEPPEPGDAWEDAIADFLDASLASLPQDRSVQFVHAPQAAINMGALSGGQHVGNHGGPGEQAGRRLESHEGPVSAQEILEAGAGFAEPACFGAALGELTSRILFLSGEPGTGRRTTALNLLRRHNNNGMALRALDSDLDLSRWSPRRGDARGCLLEGVPDRRFLKAGVIASLRNRLRDADACLLIVLPDDPELVRDLERDLHLTVVRYSPPPPHDVFAARLADAVPDAATRSRLLAGLETDLLDELLAPQLVPVQVAELVTAITSAEDGGTDAGDLRDRLSFLAGKEVPDLLKKLLNDPDGLAFLLATCVFEGLDRRIVRDQAQRLLARADGRLDAVLVPRDGEGPGQAQQPRPNPDFVFRRSMDDLLRTVRAECSPREIRATSGHDYAVEPVRFTRHRQAEAVLRYVWREFGQLPELLTDWLEGVGLDDELTGAVGRVMGMAASWGGGRSALAHIQALATSDHTTSRKLAVHALGVAAEDPVLASEVKYRLDRWSRAQGWKLRWTVAHACGTDFGAARPERALRLLSRLARELDDKRDAKVDRVMRLALVNLFVGGSQTAVFRRLADWSEADGTEAGLAFRTLPALFRSGAEWFAEQLITEGEFAARTVDLIRRTLNDEEYFGATAGAVHSWCTAALWDDNYHAAVEILLFALAEDLVQPDRPATGVLRLFAVLAQDESPALPGKRFADEALEAWRSGRAPRSTTAHHHRRMP</sequence>
<dbReference type="RefSeq" id="WP_053925945.1">
    <property type="nucleotide sequence ID" value="NZ_LGKG01000151.1"/>
</dbReference>
<feature type="region of interest" description="Disordered" evidence="1">
    <location>
        <begin position="1"/>
        <end position="38"/>
    </location>
</feature>
<proteinExistence type="predicted"/>
<name>A0A0N1JWN7_9ACTN</name>
<dbReference type="EMBL" id="LGKG01000151">
    <property type="protein sequence ID" value="KPC61167.1"/>
    <property type="molecule type" value="Genomic_DNA"/>
</dbReference>
<organism evidence="2 3">
    <name type="scientific">Streptomyces chattanoogensis</name>
    <dbReference type="NCBI Taxonomy" id="66876"/>
    <lineage>
        <taxon>Bacteria</taxon>
        <taxon>Bacillati</taxon>
        <taxon>Actinomycetota</taxon>
        <taxon>Actinomycetes</taxon>
        <taxon>Kitasatosporales</taxon>
        <taxon>Streptomycetaceae</taxon>
        <taxon>Streptomyces</taxon>
    </lineage>
</organism>
<feature type="compositionally biased region" description="Low complexity" evidence="1">
    <location>
        <begin position="8"/>
        <end position="28"/>
    </location>
</feature>
<feature type="compositionally biased region" description="Acidic residues" evidence="1">
    <location>
        <begin position="29"/>
        <end position="38"/>
    </location>
</feature>
<dbReference type="AlphaFoldDB" id="A0A0N1JWN7"/>
<protein>
    <submittedName>
        <fullName evidence="2">Uncharacterized protein</fullName>
    </submittedName>
</protein>
<evidence type="ECO:0000313" key="3">
    <source>
        <dbReference type="Proteomes" id="UP000037982"/>
    </source>
</evidence>
<accession>A0A0N1JWN7</accession>
<dbReference type="Proteomes" id="UP000037982">
    <property type="component" value="Unassembled WGS sequence"/>
</dbReference>
<evidence type="ECO:0000313" key="2">
    <source>
        <dbReference type="EMBL" id="KPC61167.1"/>
    </source>
</evidence>
<gene>
    <name evidence="2" type="ORF">ADL29_25650</name>
</gene>
<keyword evidence="3" id="KW-1185">Reference proteome</keyword>